<evidence type="ECO:0000313" key="1">
    <source>
        <dbReference type="EMBL" id="KAH8517859.1"/>
    </source>
</evidence>
<sequence>AGYGFSRLCERGEGLPCTWSNACAIVVVHSGISFSNGAHCAQYEDAVPRK</sequence>
<organism evidence="1 2">
    <name type="scientific">Populus deltoides</name>
    <name type="common">Eastern poplar</name>
    <name type="synonym">Eastern cottonwood</name>
    <dbReference type="NCBI Taxonomy" id="3696"/>
    <lineage>
        <taxon>Eukaryota</taxon>
        <taxon>Viridiplantae</taxon>
        <taxon>Streptophyta</taxon>
        <taxon>Embryophyta</taxon>
        <taxon>Tracheophyta</taxon>
        <taxon>Spermatophyta</taxon>
        <taxon>Magnoliopsida</taxon>
        <taxon>eudicotyledons</taxon>
        <taxon>Gunneridae</taxon>
        <taxon>Pentapetalae</taxon>
        <taxon>rosids</taxon>
        <taxon>fabids</taxon>
        <taxon>Malpighiales</taxon>
        <taxon>Salicaceae</taxon>
        <taxon>Saliceae</taxon>
        <taxon>Populus</taxon>
    </lineage>
</organism>
<dbReference type="Proteomes" id="UP000807159">
    <property type="component" value="Chromosome 2"/>
</dbReference>
<dbReference type="EMBL" id="JACEGQ020000002">
    <property type="protein sequence ID" value="KAH8517859.1"/>
    <property type="molecule type" value="Genomic_DNA"/>
</dbReference>
<accession>A0A8T2ZKL6</accession>
<reference evidence="1" key="1">
    <citation type="journal article" date="2021" name="J. Hered.">
        <title>Genome Assembly of Salicaceae Populus deltoides (Eastern Cottonwood) I-69 Based on Nanopore Sequencing and Hi-C Technologies.</title>
        <authorList>
            <person name="Bai S."/>
            <person name="Wu H."/>
            <person name="Zhang J."/>
            <person name="Pan Z."/>
            <person name="Zhao W."/>
            <person name="Li Z."/>
            <person name="Tong C."/>
        </authorList>
    </citation>
    <scope>NUCLEOTIDE SEQUENCE</scope>
    <source>
        <tissue evidence="1">Leaf</tissue>
    </source>
</reference>
<feature type="non-terminal residue" evidence="1">
    <location>
        <position position="1"/>
    </location>
</feature>
<proteinExistence type="predicted"/>
<dbReference type="AlphaFoldDB" id="A0A8T2ZKL6"/>
<gene>
    <name evidence="1" type="ORF">H0E87_005679</name>
</gene>
<keyword evidence="2" id="KW-1185">Reference proteome</keyword>
<comment type="caution">
    <text evidence="1">The sequence shown here is derived from an EMBL/GenBank/DDBJ whole genome shotgun (WGS) entry which is preliminary data.</text>
</comment>
<evidence type="ECO:0000313" key="2">
    <source>
        <dbReference type="Proteomes" id="UP000807159"/>
    </source>
</evidence>
<protein>
    <submittedName>
        <fullName evidence="1">Uncharacterized protein</fullName>
    </submittedName>
</protein>
<name>A0A8T2ZKL6_POPDE</name>